<dbReference type="RefSeq" id="WP_265961264.1">
    <property type="nucleotide sequence ID" value="NZ_JAPEVI010000002.1"/>
</dbReference>
<comment type="similarity">
    <text evidence="1">Belongs to the short-chain dehydrogenases/reductases (SDR) family.</text>
</comment>
<sequence length="264" mass="27509">MSDLFSLSGRRALVTGANTGMGRAIALGLASHGADLVLHHKGDEDGAGRVRDEIRSQGREASVLEADFNDGAAVEALAEDALRRGAVDILIANAAIEKRTAWTDVTPDLLDTHFAVNFKALIMLTQKLVPAMAERGWGRVVATGSVMASRPRAEALVYASLKAAQLTAIRALAREVARKGVTMNVLSPGAIETEANAARYSDPEFLKAVVAKIPAGRQGRPDDCVGPVLMLCSEAGAYVTGANIPVDGGWTIGDAPGALPGETS</sequence>
<evidence type="ECO:0000313" key="2">
    <source>
        <dbReference type="EMBL" id="MCX2721570.1"/>
    </source>
</evidence>
<proteinExistence type="inferred from homology"/>
<dbReference type="Gene3D" id="3.40.50.720">
    <property type="entry name" value="NAD(P)-binding Rossmann-like Domain"/>
    <property type="match status" value="1"/>
</dbReference>
<gene>
    <name evidence="2" type="ORF">ON753_03990</name>
</gene>
<keyword evidence="3" id="KW-1185">Reference proteome</keyword>
<dbReference type="PRINTS" id="PR00081">
    <property type="entry name" value="GDHRDH"/>
</dbReference>
<dbReference type="CDD" id="cd05233">
    <property type="entry name" value="SDR_c"/>
    <property type="match status" value="1"/>
</dbReference>
<name>A0ABT3QXD3_9HYPH</name>
<comment type="caution">
    <text evidence="2">The sequence shown here is derived from an EMBL/GenBank/DDBJ whole genome shotgun (WGS) entry which is preliminary data.</text>
</comment>
<protein>
    <submittedName>
        <fullName evidence="2">SDR family oxidoreductase</fullName>
    </submittedName>
</protein>
<dbReference type="InterPro" id="IPR050259">
    <property type="entry name" value="SDR"/>
</dbReference>
<dbReference type="InterPro" id="IPR002347">
    <property type="entry name" value="SDR_fam"/>
</dbReference>
<organism evidence="2 3">
    <name type="scientific">Roseibium salinum</name>
    <dbReference type="NCBI Taxonomy" id="1604349"/>
    <lineage>
        <taxon>Bacteria</taxon>
        <taxon>Pseudomonadati</taxon>
        <taxon>Pseudomonadota</taxon>
        <taxon>Alphaproteobacteria</taxon>
        <taxon>Hyphomicrobiales</taxon>
        <taxon>Stappiaceae</taxon>
        <taxon>Roseibium</taxon>
    </lineage>
</organism>
<dbReference type="PANTHER" id="PTHR42879">
    <property type="entry name" value="3-OXOACYL-(ACYL-CARRIER-PROTEIN) REDUCTASE"/>
    <property type="match status" value="1"/>
</dbReference>
<evidence type="ECO:0000256" key="1">
    <source>
        <dbReference type="ARBA" id="ARBA00006484"/>
    </source>
</evidence>
<dbReference type="InterPro" id="IPR036291">
    <property type="entry name" value="NAD(P)-bd_dom_sf"/>
</dbReference>
<dbReference type="Pfam" id="PF13561">
    <property type="entry name" value="adh_short_C2"/>
    <property type="match status" value="1"/>
</dbReference>
<dbReference type="SUPFAM" id="SSF51735">
    <property type="entry name" value="NAD(P)-binding Rossmann-fold domains"/>
    <property type="match status" value="1"/>
</dbReference>
<dbReference type="PRINTS" id="PR00080">
    <property type="entry name" value="SDRFAMILY"/>
</dbReference>
<dbReference type="Proteomes" id="UP001300261">
    <property type="component" value="Unassembled WGS sequence"/>
</dbReference>
<reference evidence="2 3" key="1">
    <citation type="journal article" date="2016" name="Int. J. Syst. Evol. Microbiol.">
        <title>Labrenzia salina sp. nov., isolated from the rhizosphere of the halophyte Arthrocnemum macrostachyum.</title>
        <authorList>
            <person name="Camacho M."/>
            <person name="Redondo-Gomez S."/>
            <person name="Rodriguez-Llorente I."/>
            <person name="Rohde M."/>
            <person name="Sproer C."/>
            <person name="Schumann P."/>
            <person name="Klenk H.P."/>
            <person name="Montero-Calasanz M.D.C."/>
        </authorList>
    </citation>
    <scope>NUCLEOTIDE SEQUENCE [LARGE SCALE GENOMIC DNA]</scope>
    <source>
        <strain evidence="2 3">DSM 29163</strain>
    </source>
</reference>
<dbReference type="EMBL" id="JAPEVI010000002">
    <property type="protein sequence ID" value="MCX2721570.1"/>
    <property type="molecule type" value="Genomic_DNA"/>
</dbReference>
<accession>A0ABT3QXD3</accession>
<evidence type="ECO:0000313" key="3">
    <source>
        <dbReference type="Proteomes" id="UP001300261"/>
    </source>
</evidence>